<feature type="transmembrane region" description="Helical" evidence="4">
    <location>
        <begin position="33"/>
        <end position="54"/>
    </location>
</feature>
<dbReference type="AlphaFoldDB" id="A0A9D7SY13"/>
<dbReference type="InterPro" id="IPR019734">
    <property type="entry name" value="TPR_rpt"/>
</dbReference>
<evidence type="ECO:0000313" key="6">
    <source>
        <dbReference type="Proteomes" id="UP000808337"/>
    </source>
</evidence>
<keyword evidence="2 3" id="KW-0802">TPR repeat</keyword>
<dbReference type="SMART" id="SM00028">
    <property type="entry name" value="TPR"/>
    <property type="match status" value="5"/>
</dbReference>
<feature type="transmembrane region" description="Helical" evidence="4">
    <location>
        <begin position="108"/>
        <end position="129"/>
    </location>
</feature>
<feature type="repeat" description="TPR" evidence="3">
    <location>
        <begin position="461"/>
        <end position="494"/>
    </location>
</feature>
<evidence type="ECO:0000256" key="3">
    <source>
        <dbReference type="PROSITE-ProRule" id="PRU00339"/>
    </source>
</evidence>
<evidence type="ECO:0000256" key="1">
    <source>
        <dbReference type="ARBA" id="ARBA00022737"/>
    </source>
</evidence>
<feature type="transmembrane region" description="Helical" evidence="4">
    <location>
        <begin position="235"/>
        <end position="252"/>
    </location>
</feature>
<keyword evidence="4" id="KW-1133">Transmembrane helix</keyword>
<keyword evidence="4" id="KW-0472">Membrane</keyword>
<dbReference type="PROSITE" id="PS50005">
    <property type="entry name" value="TPR"/>
    <property type="match status" value="2"/>
</dbReference>
<evidence type="ECO:0000256" key="4">
    <source>
        <dbReference type="SAM" id="Phobius"/>
    </source>
</evidence>
<dbReference type="Gene3D" id="1.25.40.10">
    <property type="entry name" value="Tetratricopeptide repeat domain"/>
    <property type="match status" value="3"/>
</dbReference>
<dbReference type="PANTHER" id="PTHR44227:SF3">
    <property type="entry name" value="PROTEIN O-MANNOSYL-TRANSFERASE TMTC4"/>
    <property type="match status" value="1"/>
</dbReference>
<dbReference type="Proteomes" id="UP000808337">
    <property type="component" value="Unassembled WGS sequence"/>
</dbReference>
<dbReference type="GO" id="GO:0035269">
    <property type="term" value="P:protein O-linked glycosylation via mannose"/>
    <property type="evidence" value="ECO:0007669"/>
    <property type="project" value="TreeGrafter"/>
</dbReference>
<dbReference type="PANTHER" id="PTHR44227">
    <property type="match status" value="1"/>
</dbReference>
<feature type="transmembrane region" description="Helical" evidence="4">
    <location>
        <begin position="136"/>
        <end position="153"/>
    </location>
</feature>
<comment type="caution">
    <text evidence="5">The sequence shown here is derived from an EMBL/GenBank/DDBJ whole genome shotgun (WGS) entry which is preliminary data.</text>
</comment>
<dbReference type="GO" id="GO:0030968">
    <property type="term" value="P:endoplasmic reticulum unfolded protein response"/>
    <property type="evidence" value="ECO:0007669"/>
    <property type="project" value="TreeGrafter"/>
</dbReference>
<name>A0A9D7SY13_9BACT</name>
<feature type="transmembrane region" description="Helical" evidence="4">
    <location>
        <begin position="190"/>
        <end position="215"/>
    </location>
</feature>
<dbReference type="GO" id="GO:0000030">
    <property type="term" value="F:mannosyltransferase activity"/>
    <property type="evidence" value="ECO:0007669"/>
    <property type="project" value="TreeGrafter"/>
</dbReference>
<dbReference type="InterPro" id="IPR011990">
    <property type="entry name" value="TPR-like_helical_dom_sf"/>
</dbReference>
<dbReference type="SUPFAM" id="SSF48452">
    <property type="entry name" value="TPR-like"/>
    <property type="match status" value="2"/>
</dbReference>
<feature type="transmembrane region" description="Helical" evidence="4">
    <location>
        <begin position="360"/>
        <end position="378"/>
    </location>
</feature>
<feature type="transmembrane region" description="Helical" evidence="4">
    <location>
        <begin position="329"/>
        <end position="348"/>
    </location>
</feature>
<feature type="transmembrane region" description="Helical" evidence="4">
    <location>
        <begin position="387"/>
        <end position="404"/>
    </location>
</feature>
<feature type="repeat" description="TPR" evidence="3">
    <location>
        <begin position="495"/>
        <end position="528"/>
    </location>
</feature>
<proteinExistence type="predicted"/>
<feature type="transmembrane region" description="Helical" evidence="4">
    <location>
        <begin position="272"/>
        <end position="290"/>
    </location>
</feature>
<keyword evidence="1" id="KW-0677">Repeat</keyword>
<evidence type="ECO:0000256" key="2">
    <source>
        <dbReference type="ARBA" id="ARBA00022803"/>
    </source>
</evidence>
<evidence type="ECO:0000313" key="5">
    <source>
        <dbReference type="EMBL" id="MBK9984316.1"/>
    </source>
</evidence>
<protein>
    <submittedName>
        <fullName evidence="5">Tetratricopeptide repeat protein</fullName>
    </submittedName>
</protein>
<organism evidence="5 6">
    <name type="scientific">Candidatus Opimibacter skivensis</name>
    <dbReference type="NCBI Taxonomy" id="2982028"/>
    <lineage>
        <taxon>Bacteria</taxon>
        <taxon>Pseudomonadati</taxon>
        <taxon>Bacteroidota</taxon>
        <taxon>Saprospiria</taxon>
        <taxon>Saprospirales</taxon>
        <taxon>Saprospiraceae</taxon>
        <taxon>Candidatus Opimibacter</taxon>
    </lineage>
</organism>
<feature type="transmembrane region" description="Helical" evidence="4">
    <location>
        <begin position="302"/>
        <end position="322"/>
    </location>
</feature>
<dbReference type="Pfam" id="PF13432">
    <property type="entry name" value="TPR_16"/>
    <property type="match status" value="2"/>
</dbReference>
<keyword evidence="4" id="KW-0812">Transmembrane</keyword>
<reference evidence="5 6" key="1">
    <citation type="submission" date="2020-10" db="EMBL/GenBank/DDBJ databases">
        <title>Connecting structure to function with the recovery of over 1000 high-quality activated sludge metagenome-assembled genomes encoding full-length rRNA genes using long-read sequencing.</title>
        <authorList>
            <person name="Singleton C.M."/>
            <person name="Petriglieri F."/>
            <person name="Kristensen J.M."/>
            <person name="Kirkegaard R.H."/>
            <person name="Michaelsen T.Y."/>
            <person name="Andersen M.H."/>
            <person name="Karst S.M."/>
            <person name="Dueholm M.S."/>
            <person name="Nielsen P.H."/>
            <person name="Albertsen M."/>
        </authorList>
    </citation>
    <scope>NUCLEOTIDE SEQUENCE [LARGE SCALE GENOMIC DNA]</scope>
    <source>
        <strain evidence="5">Ribe_18-Q3-R11-54_MAXAC.273</strain>
    </source>
</reference>
<sequence length="640" mass="73694">MTKSKNQQKKTGKSKDTRKNIKNHKLDGQDWKYLGISLILTLFAFIGTIGHQFVNWDDDYNLANNNNTTLLNWDNIVNIFSQHVIGNYNPLPILTFTIERSLVGLSPALYHIDNLILHLICVFFIYRIFRALDLTALASGAGAVLFGLHPMRVESVAWVTERKDVLFGAFFLSALWFYIIYVKTGYARKYFYAAMGLFVFALFSKIQSVSLPLTMLLVDYYFKRPLNIKLVIEKWAFFLLALIIGLVGFYFLGKQGSINDKTNYNIIERLMIGGYSLGIYLVKFIFPYRMSPLYPYPAKLPVDVYIGPVVGLGILGFIYMAYKKDWRPYLFGVLFFIVNVMFVLQIVGAGQGYLADRFTYIPYAGLIFIVVYAGQWLFNTNHAAAKPALYGFGAVILIFMFMTFKQAKIWQDSDTLWTHVLKYYKDTPLPFRNRANYRRDEGRIEEALADYDSAIRLKPDGALYNSRAKLYFNLQKYEQAMKDYNLAIESDSTQGEYYVNRGAVFALSGQLQLALNDFDRGLTLDPKHANGYKNRSLVFQSFQQWDKAISDITTYLGMHPEDADLWYERGRLKNILNQQADAISDIDRAIQLNSKQGLYYYEKMKSYLALNQKDNAIQQYNIVKQFGIKIEPEVQAALSK</sequence>
<dbReference type="InterPro" id="IPR052346">
    <property type="entry name" value="O-mannosyl-transferase_TMTC"/>
</dbReference>
<feature type="transmembrane region" description="Helical" evidence="4">
    <location>
        <begin position="165"/>
        <end position="183"/>
    </location>
</feature>
<accession>A0A9D7SY13</accession>
<gene>
    <name evidence="5" type="ORF">IPP15_18445</name>
</gene>
<dbReference type="EMBL" id="JADKGY010000029">
    <property type="protein sequence ID" value="MBK9984316.1"/>
    <property type="molecule type" value="Genomic_DNA"/>
</dbReference>